<accession>A0A6G8S8A7</accession>
<feature type="chain" id="PRO_5026287746" evidence="1">
    <location>
        <begin position="18"/>
        <end position="247"/>
    </location>
</feature>
<dbReference type="Proteomes" id="UP000501939">
    <property type="component" value="Chromosome"/>
</dbReference>
<name>A0A6G8S8A7_9GAMM</name>
<organism evidence="2 3">
    <name type="scientific">Acinetobacter lanii</name>
    <dbReference type="NCBI Taxonomy" id="2715163"/>
    <lineage>
        <taxon>Bacteria</taxon>
        <taxon>Pseudomonadati</taxon>
        <taxon>Pseudomonadota</taxon>
        <taxon>Gammaproteobacteria</taxon>
        <taxon>Moraxellales</taxon>
        <taxon>Moraxellaceae</taxon>
        <taxon>Acinetobacter</taxon>
    </lineage>
</organism>
<evidence type="ECO:0000313" key="2">
    <source>
        <dbReference type="EMBL" id="QIO10370.1"/>
    </source>
</evidence>
<reference evidence="2 3" key="1">
    <citation type="submission" date="2020-03" db="EMBL/GenBank/DDBJ databases">
        <authorList>
            <person name="Zhu W."/>
        </authorList>
    </citation>
    <scope>NUCLEOTIDE SEQUENCE [LARGE SCALE GENOMIC DNA]</scope>
    <source>
        <strain evidence="2 3">185</strain>
    </source>
</reference>
<feature type="signal peptide" evidence="1">
    <location>
        <begin position="1"/>
        <end position="17"/>
    </location>
</feature>
<dbReference type="KEGG" id="alj:G8D99_07660"/>
<dbReference type="EMBL" id="CP049916">
    <property type="protein sequence ID" value="QIO10370.1"/>
    <property type="molecule type" value="Genomic_DNA"/>
</dbReference>
<evidence type="ECO:0000256" key="1">
    <source>
        <dbReference type="SAM" id="SignalP"/>
    </source>
</evidence>
<gene>
    <name evidence="2" type="ORF">G8D99_07660</name>
</gene>
<proteinExistence type="predicted"/>
<keyword evidence="1" id="KW-0732">Signal</keyword>
<dbReference type="AlphaFoldDB" id="A0A6G8S8A7"/>
<keyword evidence="3" id="KW-1185">Reference proteome</keyword>
<evidence type="ECO:0000313" key="3">
    <source>
        <dbReference type="Proteomes" id="UP000501939"/>
    </source>
</evidence>
<protein>
    <submittedName>
        <fullName evidence="2">Uncharacterized protein</fullName>
    </submittedName>
</protein>
<sequence>MGIVLLGSLAISSSSYADQLNTEQQSQVKKIIQLFKYTKIPEISQHIQYPLQRETPIPAIQNAKQMQTRFHQVFDQHLIEKIASSTSKQWSSVGWRGVMLDDGIVWLNESQISAVNYQSAAEKKLKAQLLAQQKQQLHASVRTFKQPELQFKTSNHRVRIDLLSNGQYRYASWKNNKLMSTPPDLVLNQGRVECEGSGGNHAYLFKSGQYQYRVDRNLIGADDSPEVSLSVTKGNQTVLNQVGHLIQ</sequence>